<organism evidence="1 2">
    <name type="scientific">Candidatus Nitrososphaera evergladensis SR1</name>
    <dbReference type="NCBI Taxonomy" id="1459636"/>
    <lineage>
        <taxon>Archaea</taxon>
        <taxon>Nitrososphaerota</taxon>
        <taxon>Nitrososphaeria</taxon>
        <taxon>Nitrososphaerales</taxon>
        <taxon>Nitrososphaeraceae</taxon>
        <taxon>Nitrososphaera</taxon>
    </lineage>
</organism>
<dbReference type="HOGENOM" id="CLU_2091190_0_0_2"/>
<gene>
    <name evidence="1" type="ORF">NTE_00244</name>
</gene>
<accession>A0A075MLI8</accession>
<sequence length="116" mass="13131">MDELSLESIVKSDEDVLIAALLEADEPVDWYVREGTPVPNEQTWKQLAFRAQIVTSMTESARDYLGDLEYVSASYKFGQVFLFPTGVQKVLCLVTKSGKQKIGLIENIQQRITKME</sequence>
<evidence type="ECO:0000313" key="2">
    <source>
        <dbReference type="Proteomes" id="UP000028194"/>
    </source>
</evidence>
<dbReference type="KEGG" id="nev:NTE_00244"/>
<dbReference type="Proteomes" id="UP000028194">
    <property type="component" value="Chromosome"/>
</dbReference>
<evidence type="ECO:0000313" key="1">
    <source>
        <dbReference type="EMBL" id="AIF82326.1"/>
    </source>
</evidence>
<name>A0A075MLI8_9ARCH</name>
<dbReference type="AlphaFoldDB" id="A0A075MLI8"/>
<evidence type="ECO:0008006" key="3">
    <source>
        <dbReference type="Google" id="ProtNLM"/>
    </source>
</evidence>
<protein>
    <recommendedName>
        <fullName evidence="3">Roadblock/LAMTOR2 domain-containing protein</fullName>
    </recommendedName>
</protein>
<proteinExistence type="predicted"/>
<reference evidence="1 2" key="1">
    <citation type="journal article" date="2014" name="PLoS ONE">
        <title>Genome Sequence of Candidatus Nitrososphaera evergladensis from Group I.1b Enriched from Everglades Soil Reveals Novel Genomic Features of the Ammonia-Oxidizing Archaea.</title>
        <authorList>
            <person name="Zhalnina K.V."/>
            <person name="Dias R."/>
            <person name="Leonard M.T."/>
            <person name="Dorr de Quadros P."/>
            <person name="Camargo F.A."/>
            <person name="Drew J.C."/>
            <person name="Farmerie W.G."/>
            <person name="Daroub S.H."/>
            <person name="Triplett E.W."/>
        </authorList>
    </citation>
    <scope>NUCLEOTIDE SEQUENCE [LARGE SCALE GENOMIC DNA]</scope>
    <source>
        <strain evidence="1 2">SR1</strain>
    </source>
</reference>
<keyword evidence="2" id="KW-1185">Reference proteome</keyword>
<dbReference type="EMBL" id="CP007174">
    <property type="protein sequence ID" value="AIF82326.1"/>
    <property type="molecule type" value="Genomic_DNA"/>
</dbReference>